<dbReference type="GO" id="GO:0003677">
    <property type="term" value="F:DNA binding"/>
    <property type="evidence" value="ECO:0007669"/>
    <property type="project" value="UniProtKB-KW"/>
</dbReference>
<evidence type="ECO:0000313" key="5">
    <source>
        <dbReference type="EMBL" id="AMO25281.1"/>
    </source>
</evidence>
<dbReference type="InterPro" id="IPR018335">
    <property type="entry name" value="Tscrpt_reg_HTH_Crp-type_CS"/>
</dbReference>
<dbReference type="Gene3D" id="2.60.120.10">
    <property type="entry name" value="Jelly Rolls"/>
    <property type="match status" value="1"/>
</dbReference>
<dbReference type="PRINTS" id="PR00034">
    <property type="entry name" value="HTHCRP"/>
</dbReference>
<proteinExistence type="predicted"/>
<evidence type="ECO:0000259" key="4">
    <source>
        <dbReference type="PROSITE" id="PS51063"/>
    </source>
</evidence>
<dbReference type="InterPro" id="IPR014710">
    <property type="entry name" value="RmlC-like_jellyroll"/>
</dbReference>
<name>A0A127JZ92_9BURK</name>
<feature type="domain" description="HTH crp-type" evidence="4">
    <location>
        <begin position="156"/>
        <end position="229"/>
    </location>
</feature>
<keyword evidence="1" id="KW-0805">Transcription regulation</keyword>
<dbReference type="InterPro" id="IPR050397">
    <property type="entry name" value="Env_Response_Regulators"/>
</dbReference>
<dbReference type="InterPro" id="IPR000595">
    <property type="entry name" value="cNMP-bd_dom"/>
</dbReference>
<dbReference type="SUPFAM" id="SSF51206">
    <property type="entry name" value="cAMP-binding domain-like"/>
    <property type="match status" value="1"/>
</dbReference>
<dbReference type="InterPro" id="IPR036388">
    <property type="entry name" value="WH-like_DNA-bd_sf"/>
</dbReference>
<dbReference type="Pfam" id="PF00027">
    <property type="entry name" value="cNMP_binding"/>
    <property type="match status" value="1"/>
</dbReference>
<dbReference type="GO" id="GO:0005829">
    <property type="term" value="C:cytosol"/>
    <property type="evidence" value="ECO:0007669"/>
    <property type="project" value="TreeGrafter"/>
</dbReference>
<dbReference type="Pfam" id="PF13545">
    <property type="entry name" value="HTH_Crp_2"/>
    <property type="match status" value="1"/>
</dbReference>
<dbReference type="InterPro" id="IPR036390">
    <property type="entry name" value="WH_DNA-bd_sf"/>
</dbReference>
<dbReference type="AlphaFoldDB" id="A0A127JZ92"/>
<organism evidence="5 6">
    <name type="scientific">Ramlibacter tataouinensis</name>
    <dbReference type="NCBI Taxonomy" id="94132"/>
    <lineage>
        <taxon>Bacteria</taxon>
        <taxon>Pseudomonadati</taxon>
        <taxon>Pseudomonadota</taxon>
        <taxon>Betaproteobacteria</taxon>
        <taxon>Burkholderiales</taxon>
        <taxon>Comamonadaceae</taxon>
        <taxon>Ramlibacter</taxon>
    </lineage>
</organism>
<dbReference type="InterPro" id="IPR012318">
    <property type="entry name" value="HTH_CRP"/>
</dbReference>
<dbReference type="SUPFAM" id="SSF46785">
    <property type="entry name" value="Winged helix' DNA-binding domain"/>
    <property type="match status" value="1"/>
</dbReference>
<dbReference type="EMBL" id="CP010951">
    <property type="protein sequence ID" value="AMO25281.1"/>
    <property type="molecule type" value="Genomic_DNA"/>
</dbReference>
<evidence type="ECO:0000313" key="6">
    <source>
        <dbReference type="Proteomes" id="UP000070433"/>
    </source>
</evidence>
<dbReference type="PROSITE" id="PS00042">
    <property type="entry name" value="HTH_CRP_1"/>
    <property type="match status" value="1"/>
</dbReference>
<dbReference type="CDD" id="cd00092">
    <property type="entry name" value="HTH_CRP"/>
    <property type="match status" value="1"/>
</dbReference>
<dbReference type="Proteomes" id="UP000070433">
    <property type="component" value="Chromosome"/>
</dbReference>
<reference evidence="5 6" key="1">
    <citation type="journal article" date="2014" name="Int. J. Syst. Evol. Microbiol.">
        <title>Ramlibacter solisilvae sp. nov., isolated from forest soil, and emended description of the genus Ramlibacter.</title>
        <authorList>
            <person name="Lee H.J."/>
            <person name="Lee S.H."/>
            <person name="Lee S.S."/>
            <person name="Lee J.S."/>
            <person name="Kim Y."/>
            <person name="Kim S.C."/>
            <person name="Jeon C.O."/>
        </authorList>
    </citation>
    <scope>NUCLEOTIDE SEQUENCE [LARGE SCALE GENOMIC DNA]</scope>
    <source>
        <strain evidence="5 6">5-10</strain>
    </source>
</reference>
<dbReference type="PANTHER" id="PTHR24567:SF75">
    <property type="entry name" value="FUMARATE AND NITRATE REDUCTION REGULATORY PROTEIN"/>
    <property type="match status" value="1"/>
</dbReference>
<keyword evidence="3" id="KW-0804">Transcription</keyword>
<dbReference type="GO" id="GO:0003700">
    <property type="term" value="F:DNA-binding transcription factor activity"/>
    <property type="evidence" value="ECO:0007669"/>
    <property type="project" value="InterPro"/>
</dbReference>
<dbReference type="CDD" id="cd00038">
    <property type="entry name" value="CAP_ED"/>
    <property type="match status" value="1"/>
</dbReference>
<keyword evidence="2" id="KW-0238">DNA-binding</keyword>
<dbReference type="FunFam" id="1.10.10.10:FF:000028">
    <property type="entry name" value="Fumarate/nitrate reduction transcriptional regulator Fnr"/>
    <property type="match status" value="1"/>
</dbReference>
<sequence length="237" mass="26170">MCTATPSDAAVRMPCAICALGPLCMPEQSGESAPAVRLTRRKVRRGEVLFRRGQSFRAFFAPRTGYFKTFLSDEHGHAQVLDFQMAGDLLGLDGVVDGVHHCEAVALGDAEVCVVEFNDALELCSNAGGVAREFQRQLAQAVARHQRTALHLRAIPSADHRLARFLVDWTGRLRRLGLPGDELLLRMTREELGSLLGLTLETVSRALTRLKRLNVLNVSNRYIEILDVPELRKLAGT</sequence>
<keyword evidence="6" id="KW-1185">Reference proteome</keyword>
<accession>A0A127JZ92</accession>
<dbReference type="PANTHER" id="PTHR24567">
    <property type="entry name" value="CRP FAMILY TRANSCRIPTIONAL REGULATORY PROTEIN"/>
    <property type="match status" value="1"/>
</dbReference>
<dbReference type="Gene3D" id="1.10.10.10">
    <property type="entry name" value="Winged helix-like DNA-binding domain superfamily/Winged helix DNA-binding domain"/>
    <property type="match status" value="1"/>
</dbReference>
<protein>
    <recommendedName>
        <fullName evidence="4">HTH crp-type domain-containing protein</fullName>
    </recommendedName>
</protein>
<gene>
    <name evidence="5" type="ORF">UC35_05950</name>
</gene>
<dbReference type="PROSITE" id="PS51063">
    <property type="entry name" value="HTH_CRP_2"/>
    <property type="match status" value="1"/>
</dbReference>
<evidence type="ECO:0000256" key="1">
    <source>
        <dbReference type="ARBA" id="ARBA00023015"/>
    </source>
</evidence>
<dbReference type="SMART" id="SM00419">
    <property type="entry name" value="HTH_CRP"/>
    <property type="match status" value="1"/>
</dbReference>
<evidence type="ECO:0000256" key="3">
    <source>
        <dbReference type="ARBA" id="ARBA00023163"/>
    </source>
</evidence>
<evidence type="ECO:0000256" key="2">
    <source>
        <dbReference type="ARBA" id="ARBA00023125"/>
    </source>
</evidence>
<dbReference type="InterPro" id="IPR018490">
    <property type="entry name" value="cNMP-bd_dom_sf"/>
</dbReference>